<keyword evidence="1" id="KW-1133">Transmembrane helix</keyword>
<dbReference type="RefSeq" id="WP_154151255.1">
    <property type="nucleotide sequence ID" value="NZ_SZWE01000001.1"/>
</dbReference>
<reference evidence="3 4" key="1">
    <citation type="submission" date="2019-05" db="EMBL/GenBank/DDBJ databases">
        <title>Roseovarius bejariae sp. nov., a moderately halophylic bacterium isolated from a saline soil in Rambla Salada (Murcia).</title>
        <authorList>
            <person name="Castro D.J."/>
            <person name="Gomez-Altuve A."/>
            <person name="Reina J.C."/>
            <person name="Rodriguez M."/>
            <person name="Sampedro I."/>
            <person name="Llamas I."/>
            <person name="Martinez-Checa F."/>
        </authorList>
    </citation>
    <scope>NUCLEOTIDE SEQUENCE [LARGE SCALE GENOMIC DNA]</scope>
    <source>
        <strain evidence="3 4">A21</strain>
    </source>
</reference>
<gene>
    <name evidence="3" type="ORF">FDP25_09875</name>
</gene>
<name>A0A844D0H0_9RHOB</name>
<sequence>MKNSDQIAAFVHEALNAGRSRTEIQQALHQAGWTNSEIDTGLKAWDDTAFLPPVPLPRPFVSARESFLYGLIFIALGMTAWHLVMLGINLIDYAWPDPDGTGGRFYRLSSIRWSMATLIVFFPLFAWLNRRAERATMADMGLRRSVVRKWVGYIVLFLAALSLLGTLVFVLFTFLDGEATLQFLAKSAVVAAVSGVIFLYYRAQLAEDGDGE</sequence>
<protein>
    <recommendedName>
        <fullName evidence="2">DUF5671 domain-containing protein</fullName>
    </recommendedName>
</protein>
<feature type="domain" description="DUF5671" evidence="2">
    <location>
        <begin position="67"/>
        <end position="200"/>
    </location>
</feature>
<dbReference type="Pfam" id="PF18920">
    <property type="entry name" value="DUF5671"/>
    <property type="match status" value="1"/>
</dbReference>
<dbReference type="Proteomes" id="UP000564704">
    <property type="component" value="Unassembled WGS sequence"/>
</dbReference>
<feature type="transmembrane region" description="Helical" evidence="1">
    <location>
        <begin position="67"/>
        <end position="91"/>
    </location>
</feature>
<dbReference type="EMBL" id="SZWE01000001">
    <property type="protein sequence ID" value="MRU15734.1"/>
    <property type="molecule type" value="Genomic_DNA"/>
</dbReference>
<keyword evidence="1" id="KW-0472">Membrane</keyword>
<keyword evidence="4" id="KW-1185">Reference proteome</keyword>
<dbReference type="AlphaFoldDB" id="A0A844D0H0"/>
<comment type="caution">
    <text evidence="3">The sequence shown here is derived from an EMBL/GenBank/DDBJ whole genome shotgun (WGS) entry which is preliminary data.</text>
</comment>
<feature type="transmembrane region" description="Helical" evidence="1">
    <location>
        <begin position="111"/>
        <end position="129"/>
    </location>
</feature>
<organism evidence="3 4">
    <name type="scientific">Roseovarius bejariae</name>
    <dbReference type="NCBI Taxonomy" id="2576383"/>
    <lineage>
        <taxon>Bacteria</taxon>
        <taxon>Pseudomonadati</taxon>
        <taxon>Pseudomonadota</taxon>
        <taxon>Alphaproteobacteria</taxon>
        <taxon>Rhodobacterales</taxon>
        <taxon>Roseobacteraceae</taxon>
        <taxon>Roseovarius</taxon>
    </lineage>
</organism>
<evidence type="ECO:0000313" key="3">
    <source>
        <dbReference type="EMBL" id="MRU15734.1"/>
    </source>
</evidence>
<dbReference type="InterPro" id="IPR043728">
    <property type="entry name" value="DUF5671"/>
</dbReference>
<proteinExistence type="predicted"/>
<evidence type="ECO:0000259" key="2">
    <source>
        <dbReference type="Pfam" id="PF18920"/>
    </source>
</evidence>
<keyword evidence="1" id="KW-0812">Transmembrane</keyword>
<evidence type="ECO:0000313" key="4">
    <source>
        <dbReference type="Proteomes" id="UP000564704"/>
    </source>
</evidence>
<feature type="transmembrane region" description="Helical" evidence="1">
    <location>
        <begin position="150"/>
        <end position="175"/>
    </location>
</feature>
<evidence type="ECO:0000256" key="1">
    <source>
        <dbReference type="SAM" id="Phobius"/>
    </source>
</evidence>
<feature type="transmembrane region" description="Helical" evidence="1">
    <location>
        <begin position="181"/>
        <end position="201"/>
    </location>
</feature>
<dbReference type="OrthoDB" id="529444at2"/>
<accession>A0A844D0H0</accession>